<accession>I8YTA1</accession>
<evidence type="ECO:0000313" key="4">
    <source>
        <dbReference type="Proteomes" id="UP000005150"/>
    </source>
</evidence>
<dbReference type="Pfam" id="PF21544">
    <property type="entry name" value="PorZ_N_b_propeller"/>
    <property type="match status" value="1"/>
</dbReference>
<dbReference type="InterPro" id="IPR011110">
    <property type="entry name" value="Reg_prop"/>
</dbReference>
<dbReference type="InterPro" id="IPR015943">
    <property type="entry name" value="WD40/YVTN_repeat-like_dom_sf"/>
</dbReference>
<dbReference type="HOGENOM" id="CLU_018865_0_0_10"/>
<sequence>MKKKIIYICVLFLIIAPFLYAQHAVGSWQNYLSYHNVTRTEPAGNIIYAVGNGSLFSYDKEDSSVQCYWKNYLLSDTDISYIVYSKEYKTLIIIYSNANIDLLVNDNIVYNLPDYMNKNMTQNKNVNHICLAKEYAYLSTSFGVIVLNLKRREITNTYILNKQINACAVDDTKIYAASSEGLFTGLLTENLLDANNWNKVSDTKYSNLSNYNNNLVGNISYQGIYLINKSDYNHSQLVKGHYTFMYVYEDKLIASNDNSLGLFNNINEFHSLNHNLNTSYFSYANGFFWAGCKENGLIGLKFDNNNVMQITTPSIIPNSPKRNYNFYMNIEKNGNLLIAGGGMVGDRLNYVGTIMELSNNTWSSFQEDGIKEQTGQSYKDINCVVQDPTDPEHYFAASAGEGLYEFNNKNFINQYSLHNSPLETANGYDTFVRINGLKYDNDNNLWMTNSGKDKTEGVLNPIKILKSDGKWISLRYPEIAGLNNLERTMFDKRGNFWVISSWIADYGVFCLDTKGTLEDSSDDKHKFIKNFTNQDGTILSHNGIYCITEDKNGAIWIGTGQGPIILNNPSNFFEDDFYCTQIKVPRDDGTNLADFLLANDKINAIAVDGGNRKWIGTEMNGIYLLSPDGLETIHHFTAENSPLLSNNIQSIAIHPHTGEVFIGTSKGLVSYQSDATEPEDNFVEDNVYAYPNPVKPDYTGVITITGLVQDTDIKITNVSGKLIHEGTSVGGQFTWDGKNQQGKRVPSGVYFVLAANAEGKEGIATKILFIR</sequence>
<proteinExistence type="predicted"/>
<gene>
    <name evidence="3" type="ORF">HMPREF1071_01678</name>
</gene>
<dbReference type="GeneID" id="93115006"/>
<dbReference type="EMBL" id="AGXV01000021">
    <property type="protein sequence ID" value="EIY66320.1"/>
    <property type="molecule type" value="Genomic_DNA"/>
</dbReference>
<dbReference type="InterPro" id="IPR048954">
    <property type="entry name" value="PorZ_N"/>
</dbReference>
<keyword evidence="4" id="KW-1185">Reference proteome</keyword>
<feature type="signal peptide" evidence="1">
    <location>
        <begin position="1"/>
        <end position="21"/>
    </location>
</feature>
<evidence type="ECO:0000256" key="1">
    <source>
        <dbReference type="SAM" id="SignalP"/>
    </source>
</evidence>
<dbReference type="NCBIfam" id="TIGR04183">
    <property type="entry name" value="Por_Secre_tail"/>
    <property type="match status" value="1"/>
</dbReference>
<dbReference type="Proteomes" id="UP000005150">
    <property type="component" value="Unassembled WGS sequence"/>
</dbReference>
<dbReference type="SUPFAM" id="SSF63829">
    <property type="entry name" value="Calcium-dependent phosphotriesterase"/>
    <property type="match status" value="2"/>
</dbReference>
<dbReference type="Pfam" id="PF07494">
    <property type="entry name" value="Reg_prop"/>
    <property type="match status" value="1"/>
</dbReference>
<dbReference type="RefSeq" id="WP_007479588.1">
    <property type="nucleotide sequence ID" value="NZ_JH724307.1"/>
</dbReference>
<dbReference type="Gene3D" id="2.60.40.4070">
    <property type="match status" value="1"/>
</dbReference>
<organism evidence="3 4">
    <name type="scientific">Bacteroides salyersiae CL02T12C01</name>
    <dbReference type="NCBI Taxonomy" id="997887"/>
    <lineage>
        <taxon>Bacteria</taxon>
        <taxon>Pseudomonadati</taxon>
        <taxon>Bacteroidota</taxon>
        <taxon>Bacteroidia</taxon>
        <taxon>Bacteroidales</taxon>
        <taxon>Bacteroidaceae</taxon>
        <taxon>Bacteroides</taxon>
    </lineage>
</organism>
<keyword evidence="1" id="KW-0732">Signal</keyword>
<reference evidence="3 4" key="1">
    <citation type="submission" date="2012-02" db="EMBL/GenBank/DDBJ databases">
        <title>The Genome Sequence of Bacteroides salyersiae CL02T12C01.</title>
        <authorList>
            <consortium name="The Broad Institute Genome Sequencing Platform"/>
            <person name="Earl A."/>
            <person name="Ward D."/>
            <person name="Feldgarden M."/>
            <person name="Gevers D."/>
            <person name="Zitomersky N.L."/>
            <person name="Coyne M.J."/>
            <person name="Comstock L.E."/>
            <person name="Young S.K."/>
            <person name="Zeng Q."/>
            <person name="Gargeya S."/>
            <person name="Fitzgerald M."/>
            <person name="Haas B."/>
            <person name="Abouelleil A."/>
            <person name="Alvarado L."/>
            <person name="Arachchi H.M."/>
            <person name="Berlin A."/>
            <person name="Chapman S.B."/>
            <person name="Gearin G."/>
            <person name="Goldberg J."/>
            <person name="Griggs A."/>
            <person name="Gujja S."/>
            <person name="Hansen M."/>
            <person name="Heiman D."/>
            <person name="Howarth C."/>
            <person name="Larimer J."/>
            <person name="Lui A."/>
            <person name="MacDonald P.J.P."/>
            <person name="McCowen C."/>
            <person name="Montmayeur A."/>
            <person name="Murphy C."/>
            <person name="Neiman D."/>
            <person name="Pearson M."/>
            <person name="Priest M."/>
            <person name="Roberts A."/>
            <person name="Saif S."/>
            <person name="Shea T."/>
            <person name="Sisk P."/>
            <person name="Stolte C."/>
            <person name="Sykes S."/>
            <person name="Wortman J."/>
            <person name="Nusbaum C."/>
            <person name="Birren B."/>
        </authorList>
    </citation>
    <scope>NUCLEOTIDE SEQUENCE [LARGE SCALE GENOMIC DNA]</scope>
    <source>
        <strain evidence="3 4">CL02T12C01</strain>
    </source>
</reference>
<comment type="caution">
    <text evidence="3">The sequence shown here is derived from an EMBL/GenBank/DDBJ whole genome shotgun (WGS) entry which is preliminary data.</text>
</comment>
<evidence type="ECO:0000313" key="3">
    <source>
        <dbReference type="EMBL" id="EIY66320.1"/>
    </source>
</evidence>
<feature type="chain" id="PRO_5003717565" description="PorZ N-terminal beta-propeller domain-containing protein" evidence="1">
    <location>
        <begin position="22"/>
        <end position="771"/>
    </location>
</feature>
<evidence type="ECO:0000259" key="2">
    <source>
        <dbReference type="Pfam" id="PF21544"/>
    </source>
</evidence>
<dbReference type="AlphaFoldDB" id="I8YTA1"/>
<dbReference type="Gene3D" id="2.130.10.10">
    <property type="entry name" value="YVTN repeat-like/Quinoprotein amine dehydrogenase"/>
    <property type="match status" value="1"/>
</dbReference>
<name>I8YTA1_9BACE</name>
<protein>
    <recommendedName>
        <fullName evidence="2">PorZ N-terminal beta-propeller domain-containing protein</fullName>
    </recommendedName>
</protein>
<feature type="domain" description="PorZ N-terminal beta-propeller" evidence="2">
    <location>
        <begin position="47"/>
        <end position="198"/>
    </location>
</feature>
<dbReference type="InterPro" id="IPR026444">
    <property type="entry name" value="Secre_tail"/>
</dbReference>
<dbReference type="PATRIC" id="fig|997887.3.peg.1760"/>
<dbReference type="OrthoDB" id="9807410at2"/>